<dbReference type="Proteomes" id="UP001642409">
    <property type="component" value="Unassembled WGS sequence"/>
</dbReference>
<dbReference type="AlphaFoldDB" id="A0AA86NIL9"/>
<evidence type="ECO:0000313" key="2">
    <source>
        <dbReference type="EMBL" id="CAL6069552.1"/>
    </source>
</evidence>
<keyword evidence="3" id="KW-1185">Reference proteome</keyword>
<accession>A0AA86NIL9</accession>
<reference evidence="2 3" key="2">
    <citation type="submission" date="2024-07" db="EMBL/GenBank/DDBJ databases">
        <authorList>
            <person name="Akdeniz Z."/>
        </authorList>
    </citation>
    <scope>NUCLEOTIDE SEQUENCE [LARGE SCALE GENOMIC DNA]</scope>
</reference>
<sequence>MADFQTYDRVVNRLFPTDQPGVNALTYFNRTSDYNIGQQLAFYFLDSTVKSSLEFIQQFLYKMRGSKSYFAFVTHEDPECLQNLLAVPHILEHNIIIDRGQLRQFLKQRRVPTLLVFSYIGDWLFEEHPLSTRAQYALSAHPVFEFEKMLQKRLKNPRNVINIIQNLQQPIDYEKQLAHTIRKIKQTWKKTRSQLPLEFPVNPLQGVDLKSKPLKNERARSAPNIRIRTELIWPKPQNGESENESESENLTEISVQPNDNAFITQPQLSSNLKIRRFRATLINKSVVEDVERKFYKTIYDEYENQRIPLHVRKVVTKNERSKSGGDLGAKLMLVEQNKTFRDGVRFNE</sequence>
<evidence type="ECO:0000313" key="3">
    <source>
        <dbReference type="Proteomes" id="UP001642409"/>
    </source>
</evidence>
<proteinExistence type="predicted"/>
<protein>
    <submittedName>
        <fullName evidence="1">Uncharacterized protein</fullName>
    </submittedName>
</protein>
<reference evidence="1" key="1">
    <citation type="submission" date="2023-06" db="EMBL/GenBank/DDBJ databases">
        <authorList>
            <person name="Kurt Z."/>
        </authorList>
    </citation>
    <scope>NUCLEOTIDE SEQUENCE</scope>
</reference>
<dbReference type="EMBL" id="CATOUU010000199">
    <property type="protein sequence ID" value="CAI9920390.1"/>
    <property type="molecule type" value="Genomic_DNA"/>
</dbReference>
<dbReference type="EMBL" id="CAXDID020000278">
    <property type="protein sequence ID" value="CAL6069552.1"/>
    <property type="molecule type" value="Genomic_DNA"/>
</dbReference>
<name>A0AA86NIL9_9EUKA</name>
<evidence type="ECO:0000313" key="1">
    <source>
        <dbReference type="EMBL" id="CAI9920390.1"/>
    </source>
</evidence>
<organism evidence="1">
    <name type="scientific">Hexamita inflata</name>
    <dbReference type="NCBI Taxonomy" id="28002"/>
    <lineage>
        <taxon>Eukaryota</taxon>
        <taxon>Metamonada</taxon>
        <taxon>Diplomonadida</taxon>
        <taxon>Hexamitidae</taxon>
        <taxon>Hexamitinae</taxon>
        <taxon>Hexamita</taxon>
    </lineage>
</organism>
<comment type="caution">
    <text evidence="1">The sequence shown here is derived from an EMBL/GenBank/DDBJ whole genome shotgun (WGS) entry which is preliminary data.</text>
</comment>
<gene>
    <name evidence="2" type="ORF">HINF_LOCUS54033</name>
    <name evidence="1" type="ORF">HINF_LOCUS8035</name>
</gene>